<dbReference type="Proteomes" id="UP001165136">
    <property type="component" value="Unassembled WGS sequence"/>
</dbReference>
<dbReference type="EMBL" id="BSTI01000021">
    <property type="protein sequence ID" value="GLY70202.1"/>
    <property type="molecule type" value="Genomic_DNA"/>
</dbReference>
<dbReference type="AlphaFoldDB" id="A0A9W6R9U8"/>
<reference evidence="1" key="1">
    <citation type="submission" date="2023-03" db="EMBL/GenBank/DDBJ databases">
        <title>Amycolatopsis taiwanensis NBRC 103393.</title>
        <authorList>
            <person name="Ichikawa N."/>
            <person name="Sato H."/>
            <person name="Tonouchi N."/>
        </authorList>
    </citation>
    <scope>NUCLEOTIDE SEQUENCE</scope>
    <source>
        <strain evidence="1">NBRC 103393</strain>
    </source>
</reference>
<accession>A0A9W6R9U8</accession>
<sequence>MGRGAVVVQVAQQPLGEPPTADVRGTVVRRVEPTRACALVRDTVTYTGDVVRRSPRRFRRS</sequence>
<keyword evidence="2" id="KW-1185">Reference proteome</keyword>
<gene>
    <name evidence="1" type="ORF">Atai01_68210</name>
</gene>
<evidence type="ECO:0000313" key="1">
    <source>
        <dbReference type="EMBL" id="GLY70202.1"/>
    </source>
</evidence>
<proteinExistence type="predicted"/>
<comment type="caution">
    <text evidence="1">The sequence shown here is derived from an EMBL/GenBank/DDBJ whole genome shotgun (WGS) entry which is preliminary data.</text>
</comment>
<organism evidence="1 2">
    <name type="scientific">Amycolatopsis taiwanensis</name>
    <dbReference type="NCBI Taxonomy" id="342230"/>
    <lineage>
        <taxon>Bacteria</taxon>
        <taxon>Bacillati</taxon>
        <taxon>Actinomycetota</taxon>
        <taxon>Actinomycetes</taxon>
        <taxon>Pseudonocardiales</taxon>
        <taxon>Pseudonocardiaceae</taxon>
        <taxon>Amycolatopsis</taxon>
    </lineage>
</organism>
<protein>
    <submittedName>
        <fullName evidence="1">Uncharacterized protein</fullName>
    </submittedName>
</protein>
<evidence type="ECO:0000313" key="2">
    <source>
        <dbReference type="Proteomes" id="UP001165136"/>
    </source>
</evidence>
<name>A0A9W6R9U8_9PSEU</name>